<feature type="transmembrane region" description="Helical" evidence="2">
    <location>
        <begin position="186"/>
        <end position="206"/>
    </location>
</feature>
<feature type="transmembrane region" description="Helical" evidence="2">
    <location>
        <begin position="282"/>
        <end position="301"/>
    </location>
</feature>
<feature type="transmembrane region" description="Helical" evidence="2">
    <location>
        <begin position="232"/>
        <end position="250"/>
    </location>
</feature>
<evidence type="ECO:0000256" key="1">
    <source>
        <dbReference type="SAM" id="MobiDB-lite"/>
    </source>
</evidence>
<reference evidence="3" key="1">
    <citation type="submission" date="2015-07" db="EMBL/GenBank/DDBJ databases">
        <title>Transcriptome Assembly of Anthurium amnicola.</title>
        <authorList>
            <person name="Suzuki J."/>
        </authorList>
    </citation>
    <scope>NUCLEOTIDE SEQUENCE</scope>
</reference>
<evidence type="ECO:0000313" key="3">
    <source>
        <dbReference type="EMBL" id="JAT41970.1"/>
    </source>
</evidence>
<feature type="compositionally biased region" description="Polar residues" evidence="1">
    <location>
        <begin position="1"/>
        <end position="21"/>
    </location>
</feature>
<gene>
    <name evidence="3" type="primary">MAOC</name>
    <name evidence="3" type="ORF">g.26215</name>
</gene>
<protein>
    <submittedName>
        <fullName evidence="3">NADP-dependent malic enzyme, chloroplastic</fullName>
    </submittedName>
</protein>
<evidence type="ECO:0000256" key="2">
    <source>
        <dbReference type="SAM" id="Phobius"/>
    </source>
</evidence>
<dbReference type="AlphaFoldDB" id="A0A1D1XHV6"/>
<keyword evidence="2" id="KW-0812">Transmembrane</keyword>
<feature type="transmembrane region" description="Helical" evidence="2">
    <location>
        <begin position="156"/>
        <end position="180"/>
    </location>
</feature>
<sequence>MSYPYQQGNYPPADNSYNNPYGTPARPYNVQGQPPSTPPSVTNLNRQYSTDNLVGGSNAASEAGGTFAPLMTNTDARGFEYRHPEYGRVITQAETLIRIVPFWELIVTNALVLSRHIVTKATESIAQPNALNIFLFHSCESENFQSDVDLCAASRLVWSLFGGAALYFIVGTLLAILIAFECRRCGYPATFTALWNSPFFLFCYVINEKKKIDLLSIPNRLMRFRKWTHGHIQRLVLCIYCIITTGLIAYDLTRRTVDHNDLDANRKYNENNSLYNVYNPYFLPYYVAIYFYIKMLVSTILDIRDLVFSDKPELVGIHYSALKLS</sequence>
<keyword evidence="2" id="KW-1133">Transmembrane helix</keyword>
<accession>A0A1D1XHV6</accession>
<feature type="compositionally biased region" description="Polar residues" evidence="1">
    <location>
        <begin position="30"/>
        <end position="41"/>
    </location>
</feature>
<feature type="region of interest" description="Disordered" evidence="1">
    <location>
        <begin position="1"/>
        <end position="41"/>
    </location>
</feature>
<organism evidence="3">
    <name type="scientific">Anthurium amnicola</name>
    <dbReference type="NCBI Taxonomy" id="1678845"/>
    <lineage>
        <taxon>Eukaryota</taxon>
        <taxon>Viridiplantae</taxon>
        <taxon>Streptophyta</taxon>
        <taxon>Embryophyta</taxon>
        <taxon>Tracheophyta</taxon>
        <taxon>Spermatophyta</taxon>
        <taxon>Magnoliopsida</taxon>
        <taxon>Liliopsida</taxon>
        <taxon>Araceae</taxon>
        <taxon>Pothoideae</taxon>
        <taxon>Potheae</taxon>
        <taxon>Anthurium</taxon>
    </lineage>
</organism>
<keyword evidence="2" id="KW-0472">Membrane</keyword>
<name>A0A1D1XHV6_9ARAE</name>
<proteinExistence type="predicted"/>
<dbReference type="EMBL" id="GDJX01025966">
    <property type="protein sequence ID" value="JAT41970.1"/>
    <property type="molecule type" value="Transcribed_RNA"/>
</dbReference>